<protein>
    <submittedName>
        <fullName evidence="3">Proteasome accessory factor PafA2</fullName>
    </submittedName>
</protein>
<dbReference type="EMBL" id="WWEQ01000007">
    <property type="protein sequence ID" value="MYM18933.1"/>
    <property type="molecule type" value="Genomic_DNA"/>
</dbReference>
<keyword evidence="4" id="KW-1185">Reference proteome</keyword>
<accession>A0A6N9H4S5</accession>
<dbReference type="GO" id="GO:0010498">
    <property type="term" value="P:proteasomal protein catabolic process"/>
    <property type="evidence" value="ECO:0007669"/>
    <property type="project" value="InterPro"/>
</dbReference>
<evidence type="ECO:0000256" key="1">
    <source>
        <dbReference type="ARBA" id="ARBA00009114"/>
    </source>
</evidence>
<evidence type="ECO:0000256" key="2">
    <source>
        <dbReference type="PIRSR" id="PIRSR018077-1"/>
    </source>
</evidence>
<dbReference type="GO" id="GO:0070490">
    <property type="term" value="P:protein pupylation"/>
    <property type="evidence" value="ECO:0007669"/>
    <property type="project" value="TreeGrafter"/>
</dbReference>
<keyword evidence="3" id="KW-0647">Proteasome</keyword>
<dbReference type="PIRSF" id="PIRSF018077">
    <property type="entry name" value="UCP018077"/>
    <property type="match status" value="1"/>
</dbReference>
<organism evidence="3 4">
    <name type="scientific">Brevibacterium rongguiense</name>
    <dbReference type="NCBI Taxonomy" id="2695267"/>
    <lineage>
        <taxon>Bacteria</taxon>
        <taxon>Bacillati</taxon>
        <taxon>Actinomycetota</taxon>
        <taxon>Actinomycetes</taxon>
        <taxon>Micrococcales</taxon>
        <taxon>Brevibacteriaceae</taxon>
        <taxon>Brevibacterium</taxon>
    </lineage>
</organism>
<dbReference type="InterPro" id="IPR004347">
    <property type="entry name" value="Pup_ligase/deamidase"/>
</dbReference>
<dbReference type="GO" id="GO:0008233">
    <property type="term" value="F:peptidase activity"/>
    <property type="evidence" value="ECO:0007669"/>
    <property type="project" value="InterPro"/>
</dbReference>
<evidence type="ECO:0000313" key="4">
    <source>
        <dbReference type="Proteomes" id="UP000469215"/>
    </source>
</evidence>
<dbReference type="PANTHER" id="PTHR42307:SF2">
    <property type="entry name" value="PUP DEAMIDASE_DEPUPYLASE"/>
    <property type="match status" value="1"/>
</dbReference>
<gene>
    <name evidence="3" type="ORF">GSY69_02785</name>
</gene>
<dbReference type="Proteomes" id="UP000469215">
    <property type="component" value="Unassembled WGS sequence"/>
</dbReference>
<dbReference type="RefSeq" id="WP_160952418.1">
    <property type="nucleotide sequence ID" value="NZ_WWEQ01000007.1"/>
</dbReference>
<dbReference type="AlphaFoldDB" id="A0A6N9H4S5"/>
<dbReference type="GO" id="GO:0019941">
    <property type="term" value="P:modification-dependent protein catabolic process"/>
    <property type="evidence" value="ECO:0007669"/>
    <property type="project" value="InterPro"/>
</dbReference>
<dbReference type="GO" id="GO:0016811">
    <property type="term" value="F:hydrolase activity, acting on carbon-nitrogen (but not peptide) bonds, in linear amides"/>
    <property type="evidence" value="ECO:0007669"/>
    <property type="project" value="InterPro"/>
</dbReference>
<evidence type="ECO:0000313" key="3">
    <source>
        <dbReference type="EMBL" id="MYM18933.1"/>
    </source>
</evidence>
<dbReference type="InterPro" id="IPR022366">
    <property type="entry name" value="Pup_deamidase"/>
</dbReference>
<sequence length="513" mass="55795">MVSARRVMGAETEFGIWQQGNPRANPMRDSARVVDAYAGPRGLKSSQSFWDFAAESPLADARGFLMNVAEAHTSQLTHLPDAQPESQYLANVVLENGARLYVDHAHPEYSCPEVLAPRDLVLYDRAGDLVALQAVRALAQSPEPVNLYKNNTDSKGSSYGAHENYLVDRSVEFDDIVAGLTPFFVTRQVLCGAGRVGLGMSGEEPGYQLSSRADFFEAEVGLETTLRRPIINTRDEPHADPARYRRLHVIVGDATLAEPATLVRFGATALVLGLIEEGLAPACELADPVQALRDVSHDLTLARPLALADGTQTTALAVQRAYLEACEAAAGAQPDAATAEVLAEWRRFLTALETDPMELADSVDWVAKLSLLEGYRRREGLAWDHPKLALIDVQYADVRPEKGLFYRLEAAGRIRRLTDDAAVARAAAEPPADTRAWLRGTAVERFGQQLVSASWDSLVFSVDGGLVRVPMKYPLKGTRALLEERIAGARDAPSLLRALGVTRLGDTTTEGEV</sequence>
<dbReference type="GO" id="GO:0005524">
    <property type="term" value="F:ATP binding"/>
    <property type="evidence" value="ECO:0007669"/>
    <property type="project" value="TreeGrafter"/>
</dbReference>
<dbReference type="PANTHER" id="PTHR42307">
    <property type="entry name" value="PUP DEAMIDASE/DEPUPYLASE"/>
    <property type="match status" value="1"/>
</dbReference>
<comment type="similarity">
    <text evidence="1">Belongs to the Pup ligase/Pup deamidase family. Pup deamidase subfamily.</text>
</comment>
<dbReference type="GO" id="GO:0000502">
    <property type="term" value="C:proteasome complex"/>
    <property type="evidence" value="ECO:0007669"/>
    <property type="project" value="UniProtKB-KW"/>
</dbReference>
<dbReference type="NCBIfam" id="TIGR03688">
    <property type="entry name" value="depupylase_Dop"/>
    <property type="match status" value="1"/>
</dbReference>
<proteinExistence type="inferred from homology"/>
<name>A0A6N9H4S5_9MICO</name>
<reference evidence="3 4" key="1">
    <citation type="submission" date="2020-01" db="EMBL/GenBank/DDBJ databases">
        <authorList>
            <person name="Deng T."/>
        </authorList>
    </citation>
    <scope>NUCLEOTIDE SEQUENCE [LARGE SCALE GENOMIC DNA]</scope>
    <source>
        <strain evidence="3 4">5221</strain>
    </source>
</reference>
<feature type="active site" description="Proton acceptor" evidence="2">
    <location>
        <position position="103"/>
    </location>
</feature>
<comment type="caution">
    <text evidence="3">The sequence shown here is derived from an EMBL/GenBank/DDBJ whole genome shotgun (WGS) entry which is preliminary data.</text>
</comment>
<dbReference type="Pfam" id="PF03136">
    <property type="entry name" value="Pup_ligase"/>
    <property type="match status" value="1"/>
</dbReference>